<proteinExistence type="predicted"/>
<keyword evidence="1" id="KW-0472">Membrane</keyword>
<organism evidence="2 3">
    <name type="scientific">Desulfoscipio geothermicus DSM 3669</name>
    <dbReference type="NCBI Taxonomy" id="1121426"/>
    <lineage>
        <taxon>Bacteria</taxon>
        <taxon>Bacillati</taxon>
        <taxon>Bacillota</taxon>
        <taxon>Clostridia</taxon>
        <taxon>Eubacteriales</taxon>
        <taxon>Desulfallaceae</taxon>
        <taxon>Desulfoscipio</taxon>
    </lineage>
</organism>
<name>A0A1I6E9T6_9FIRM</name>
<accession>A0A1I6E9T6</accession>
<evidence type="ECO:0000313" key="2">
    <source>
        <dbReference type="EMBL" id="SFR14523.1"/>
    </source>
</evidence>
<dbReference type="EMBL" id="FOYM01000032">
    <property type="protein sequence ID" value="SFR14523.1"/>
    <property type="molecule type" value="Genomic_DNA"/>
</dbReference>
<evidence type="ECO:0008006" key="4">
    <source>
        <dbReference type="Google" id="ProtNLM"/>
    </source>
</evidence>
<dbReference type="STRING" id="39060.SAMN05660706_1323"/>
<sequence>MPQPVINPYLAVILGVFAAAFSSIFTKAAEAPPLIIALYRLGFTVLLLAPVTLATGWRELRAMGWRDVVLACGAVKKQAHVGEI</sequence>
<dbReference type="Proteomes" id="UP000199584">
    <property type="component" value="Unassembled WGS sequence"/>
</dbReference>
<protein>
    <recommendedName>
        <fullName evidence="4">EamA-like transporter family protein</fullName>
    </recommendedName>
</protein>
<dbReference type="AlphaFoldDB" id="A0A1I6E9T6"/>
<keyword evidence="3" id="KW-1185">Reference proteome</keyword>
<keyword evidence="1" id="KW-0812">Transmembrane</keyword>
<keyword evidence="1" id="KW-1133">Transmembrane helix</keyword>
<feature type="transmembrane region" description="Helical" evidence="1">
    <location>
        <begin position="37"/>
        <end position="57"/>
    </location>
</feature>
<reference evidence="3" key="1">
    <citation type="submission" date="2016-10" db="EMBL/GenBank/DDBJ databases">
        <authorList>
            <person name="Varghese N."/>
            <person name="Submissions S."/>
        </authorList>
    </citation>
    <scope>NUCLEOTIDE SEQUENCE [LARGE SCALE GENOMIC DNA]</scope>
    <source>
        <strain evidence="3">DSM 3669</strain>
    </source>
</reference>
<evidence type="ECO:0000256" key="1">
    <source>
        <dbReference type="SAM" id="Phobius"/>
    </source>
</evidence>
<feature type="transmembrane region" description="Helical" evidence="1">
    <location>
        <begin position="6"/>
        <end position="25"/>
    </location>
</feature>
<evidence type="ECO:0000313" key="3">
    <source>
        <dbReference type="Proteomes" id="UP000199584"/>
    </source>
</evidence>
<gene>
    <name evidence="2" type="ORF">SAMN05660706_1323</name>
</gene>